<comment type="similarity">
    <text evidence="2">Belongs to the ABC transporter superfamily.</text>
</comment>
<dbReference type="InterPro" id="IPR003439">
    <property type="entry name" value="ABC_transporter-like_ATP-bd"/>
</dbReference>
<evidence type="ECO:0000256" key="4">
    <source>
        <dbReference type="ARBA" id="ARBA00022741"/>
    </source>
</evidence>
<protein>
    <submittedName>
        <fullName evidence="7">ABC transporter ATP-binding protein</fullName>
    </submittedName>
</protein>
<dbReference type="PANTHER" id="PTHR42734:SF6">
    <property type="entry name" value="MOLYBDATE IMPORT ATP-BINDING PROTEIN MOLC"/>
    <property type="match status" value="1"/>
</dbReference>
<evidence type="ECO:0000256" key="1">
    <source>
        <dbReference type="ARBA" id="ARBA00004202"/>
    </source>
</evidence>
<dbReference type="InterPro" id="IPR050153">
    <property type="entry name" value="Metal_Ion_Import_ABC"/>
</dbReference>
<keyword evidence="4" id="KW-0547">Nucleotide-binding</keyword>
<dbReference type="PANTHER" id="PTHR42734">
    <property type="entry name" value="METAL TRANSPORT SYSTEM ATP-BINDING PROTEIN TM_0124-RELATED"/>
    <property type="match status" value="1"/>
</dbReference>
<comment type="caution">
    <text evidence="7">The sequence shown here is derived from an EMBL/GenBank/DDBJ whole genome shotgun (WGS) entry which is preliminary data.</text>
</comment>
<dbReference type="InterPro" id="IPR003593">
    <property type="entry name" value="AAA+_ATPase"/>
</dbReference>
<dbReference type="GO" id="GO:0005886">
    <property type="term" value="C:plasma membrane"/>
    <property type="evidence" value="ECO:0007669"/>
    <property type="project" value="UniProtKB-SubCell"/>
</dbReference>
<dbReference type="InterPro" id="IPR017871">
    <property type="entry name" value="ABC_transporter-like_CS"/>
</dbReference>
<evidence type="ECO:0000256" key="2">
    <source>
        <dbReference type="ARBA" id="ARBA00005417"/>
    </source>
</evidence>
<evidence type="ECO:0000313" key="7">
    <source>
        <dbReference type="EMBL" id="NGM80851.1"/>
    </source>
</evidence>
<dbReference type="SMART" id="SM00382">
    <property type="entry name" value="AAA"/>
    <property type="match status" value="1"/>
</dbReference>
<dbReference type="EMBL" id="JAAKGU010000001">
    <property type="protein sequence ID" value="NGM80851.1"/>
    <property type="molecule type" value="Genomic_DNA"/>
</dbReference>
<dbReference type="GO" id="GO:0016887">
    <property type="term" value="F:ATP hydrolysis activity"/>
    <property type="evidence" value="ECO:0007669"/>
    <property type="project" value="InterPro"/>
</dbReference>
<name>A0A6M1PKK3_9BACL</name>
<gene>
    <name evidence="7" type="ORF">G5B47_00340</name>
</gene>
<keyword evidence="8" id="KW-1185">Reference proteome</keyword>
<evidence type="ECO:0000256" key="3">
    <source>
        <dbReference type="ARBA" id="ARBA00022448"/>
    </source>
</evidence>
<dbReference type="GO" id="GO:0022857">
    <property type="term" value="F:transmembrane transporter activity"/>
    <property type="evidence" value="ECO:0007669"/>
    <property type="project" value="UniProtKB-ARBA"/>
</dbReference>
<dbReference type="Pfam" id="PF00005">
    <property type="entry name" value="ABC_tran"/>
    <property type="match status" value="1"/>
</dbReference>
<dbReference type="InterPro" id="IPR027417">
    <property type="entry name" value="P-loop_NTPase"/>
</dbReference>
<dbReference type="AlphaFoldDB" id="A0A6M1PKK3"/>
<sequence>MDSILKVSNVSWQRGTQTLLDQVNWSIEKGQNWALMGLNGSGKTTLLNMINGYIWPTAGEIYVLGERFGEIDLRELRKSIGWVSSSLQEKLHGSDRTQLVVISGKHASIGLYANVQEEDYERARALMEQLGCGHLWDREYRTCSQGEKQKVLIARALMAEPRILILDEPCNGLDLFARERLLESIEELTMSEQAPSLIYVTHHTEEILPVFSHTLLFRRGRVFDSGLTSHLLNEETLSRFFEAPVTVEQSGGRTYIIPGSNRPGKGES</sequence>
<organism evidence="7 8">
    <name type="scientific">Paenibacillus apii</name>
    <dbReference type="NCBI Taxonomy" id="1850370"/>
    <lineage>
        <taxon>Bacteria</taxon>
        <taxon>Bacillati</taxon>
        <taxon>Bacillota</taxon>
        <taxon>Bacilli</taxon>
        <taxon>Bacillales</taxon>
        <taxon>Paenibacillaceae</taxon>
        <taxon>Paenibacillus</taxon>
    </lineage>
</organism>
<evidence type="ECO:0000259" key="6">
    <source>
        <dbReference type="PROSITE" id="PS50893"/>
    </source>
</evidence>
<dbReference type="SUPFAM" id="SSF52540">
    <property type="entry name" value="P-loop containing nucleoside triphosphate hydrolases"/>
    <property type="match status" value="1"/>
</dbReference>
<evidence type="ECO:0000313" key="8">
    <source>
        <dbReference type="Proteomes" id="UP000480151"/>
    </source>
</evidence>
<comment type="subcellular location">
    <subcellularLocation>
        <location evidence="1">Cell membrane</location>
        <topology evidence="1">Peripheral membrane protein</topology>
    </subcellularLocation>
</comment>
<dbReference type="CDD" id="cd03225">
    <property type="entry name" value="ABC_cobalt_CbiO_domain1"/>
    <property type="match status" value="1"/>
</dbReference>
<keyword evidence="3" id="KW-0813">Transport</keyword>
<accession>A0A6M1PKK3</accession>
<dbReference type="Gene3D" id="3.40.50.300">
    <property type="entry name" value="P-loop containing nucleotide triphosphate hydrolases"/>
    <property type="match status" value="1"/>
</dbReference>
<dbReference type="PROSITE" id="PS00211">
    <property type="entry name" value="ABC_TRANSPORTER_1"/>
    <property type="match status" value="1"/>
</dbReference>
<feature type="domain" description="ABC transporter" evidence="6">
    <location>
        <begin position="5"/>
        <end position="244"/>
    </location>
</feature>
<dbReference type="GO" id="GO:0005524">
    <property type="term" value="F:ATP binding"/>
    <property type="evidence" value="ECO:0007669"/>
    <property type="project" value="UniProtKB-KW"/>
</dbReference>
<dbReference type="Proteomes" id="UP000480151">
    <property type="component" value="Unassembled WGS sequence"/>
</dbReference>
<proteinExistence type="inferred from homology"/>
<keyword evidence="5 7" id="KW-0067">ATP-binding</keyword>
<dbReference type="PROSITE" id="PS50893">
    <property type="entry name" value="ABC_TRANSPORTER_2"/>
    <property type="match status" value="1"/>
</dbReference>
<dbReference type="InterPro" id="IPR015856">
    <property type="entry name" value="ABC_transpr_CbiO/EcfA_su"/>
</dbReference>
<evidence type="ECO:0000256" key="5">
    <source>
        <dbReference type="ARBA" id="ARBA00022840"/>
    </source>
</evidence>
<reference evidence="7 8" key="1">
    <citation type="submission" date="2020-02" db="EMBL/GenBank/DDBJ databases">
        <authorList>
            <person name="Gao J."/>
            <person name="Sun J."/>
        </authorList>
    </citation>
    <scope>NUCLEOTIDE SEQUENCE [LARGE SCALE GENOMIC DNA]</scope>
    <source>
        <strain evidence="7 8">7124</strain>
    </source>
</reference>
<dbReference type="RefSeq" id="WP_165093205.1">
    <property type="nucleotide sequence ID" value="NZ_JAAKGU010000001.1"/>
</dbReference>